<dbReference type="InterPro" id="IPR016181">
    <property type="entry name" value="Acyl_CoA_acyltransferase"/>
</dbReference>
<evidence type="ECO:0000313" key="2">
    <source>
        <dbReference type="Proteomes" id="UP000241639"/>
    </source>
</evidence>
<proteinExistence type="predicted"/>
<gene>
    <name evidence="1" type="ORF">C8J48_2926</name>
</gene>
<organism evidence="1 2">
    <name type="scientific">Desmospora activa DSM 45169</name>
    <dbReference type="NCBI Taxonomy" id="1121389"/>
    <lineage>
        <taxon>Bacteria</taxon>
        <taxon>Bacillati</taxon>
        <taxon>Bacillota</taxon>
        <taxon>Bacilli</taxon>
        <taxon>Bacillales</taxon>
        <taxon>Thermoactinomycetaceae</taxon>
        <taxon>Desmospora</taxon>
    </lineage>
</organism>
<comment type="caution">
    <text evidence="1">The sequence shown here is derived from an EMBL/GenBank/DDBJ whole genome shotgun (WGS) entry which is preliminary data.</text>
</comment>
<name>A0A2T4Z3Z7_9BACL</name>
<keyword evidence="2" id="KW-1185">Reference proteome</keyword>
<accession>A0A2T4Z3Z7</accession>
<dbReference type="OrthoDB" id="342444at2"/>
<dbReference type="Proteomes" id="UP000241639">
    <property type="component" value="Unassembled WGS sequence"/>
</dbReference>
<dbReference type="Gene3D" id="3.40.630.30">
    <property type="match status" value="1"/>
</dbReference>
<sequence length="248" mass="28295">MPEPSLRFTVYTAAEKPELLAAINQLSRISFPRFLFEGDRDISQNWDPIMERYPECQFALFEGEEMVGGGVTVPLAWNGSIDDLPDSFERILDTGERETPNVLCATAGLVVDEHQGRGISRDVLLAMRNIALQQGLSSLIVPVRPNHKERYPLVAIEDYIQWRRDDGLLYDPWMRVHERLQAKILKIMPQAAVVRGTIQQWEEWTGMKFLSDGTYVVPGALTPVEIDLAQNEGIHIEPNVWMEHKVRD</sequence>
<reference evidence="1 2" key="1">
    <citation type="submission" date="2018-04" db="EMBL/GenBank/DDBJ databases">
        <title>Genomic Encyclopedia of Archaeal and Bacterial Type Strains, Phase II (KMG-II): from individual species to whole genera.</title>
        <authorList>
            <person name="Goeker M."/>
        </authorList>
    </citation>
    <scope>NUCLEOTIDE SEQUENCE [LARGE SCALE GENOMIC DNA]</scope>
    <source>
        <strain evidence="1 2">DSM 45169</strain>
    </source>
</reference>
<evidence type="ECO:0000313" key="1">
    <source>
        <dbReference type="EMBL" id="PTM56604.1"/>
    </source>
</evidence>
<dbReference type="RefSeq" id="WP_107727929.1">
    <property type="nucleotide sequence ID" value="NZ_PZZP01000002.1"/>
</dbReference>
<dbReference type="EMBL" id="PZZP01000002">
    <property type="protein sequence ID" value="PTM56604.1"/>
    <property type="molecule type" value="Genomic_DNA"/>
</dbReference>
<dbReference type="AlphaFoldDB" id="A0A2T4Z3Z7"/>
<protein>
    <recommendedName>
        <fullName evidence="3">Acetyltransferase (GNAT) family protein</fullName>
    </recommendedName>
</protein>
<evidence type="ECO:0008006" key="3">
    <source>
        <dbReference type="Google" id="ProtNLM"/>
    </source>
</evidence>
<dbReference type="SUPFAM" id="SSF55729">
    <property type="entry name" value="Acyl-CoA N-acyltransferases (Nat)"/>
    <property type="match status" value="1"/>
</dbReference>